<dbReference type="PROSITE" id="PS51257">
    <property type="entry name" value="PROKAR_LIPOPROTEIN"/>
    <property type="match status" value="1"/>
</dbReference>
<evidence type="ECO:0000256" key="2">
    <source>
        <dbReference type="ARBA" id="ARBA00022525"/>
    </source>
</evidence>
<dbReference type="EMBL" id="JH816283">
    <property type="protein sequence ID" value="EKC34907.1"/>
    <property type="molecule type" value="Genomic_DNA"/>
</dbReference>
<sequence>MKWCFLTLTVLLACIYGALGCTCARKDPQELYCESTVAIIARVTNMTYGEGIPGITAAQFYDVEVSHVYKGDVAMGTFRVYSKGPESLCGVDLDVPCIVGHISGGALQLGLCDLMNMWPLNDPDSVFPLETYYDCRCKQVPGYYSRRPKNICVYSKRFDCPSESGALGDQAECRYSDLVDDCEWQC</sequence>
<dbReference type="InterPro" id="IPR001820">
    <property type="entry name" value="TIMP"/>
</dbReference>
<dbReference type="HOGENOM" id="CLU_1455786_0_0_1"/>
<evidence type="ECO:0000256" key="3">
    <source>
        <dbReference type="PIRSR" id="PIRSR601820-1"/>
    </source>
</evidence>
<keyword evidence="4" id="KW-1015">Disulfide bond</keyword>
<dbReference type="InterPro" id="IPR008993">
    <property type="entry name" value="TIMP-like_OB-fold"/>
</dbReference>
<dbReference type="Pfam" id="PF00965">
    <property type="entry name" value="TIMP"/>
    <property type="match status" value="1"/>
</dbReference>
<feature type="binding site" evidence="3">
    <location>
        <position position="21"/>
    </location>
    <ligand>
        <name>Zn(2+)</name>
        <dbReference type="ChEBI" id="CHEBI:29105"/>
        <note>ligand shared with metalloproteinase partner</note>
    </ligand>
</feature>
<evidence type="ECO:0000256" key="4">
    <source>
        <dbReference type="PIRSR" id="PIRSR601820-3"/>
    </source>
</evidence>
<dbReference type="GO" id="GO:0031012">
    <property type="term" value="C:extracellular matrix"/>
    <property type="evidence" value="ECO:0007669"/>
    <property type="project" value="TreeGrafter"/>
</dbReference>
<dbReference type="AlphaFoldDB" id="K1QDB0"/>
<evidence type="ECO:0000256" key="1">
    <source>
        <dbReference type="ARBA" id="ARBA00004613"/>
    </source>
</evidence>
<protein>
    <submittedName>
        <fullName evidence="5">Metalloproteinase inhibitor 3</fullName>
    </submittedName>
</protein>
<dbReference type="GO" id="GO:0051045">
    <property type="term" value="P:negative regulation of membrane protein ectodomain proteolysis"/>
    <property type="evidence" value="ECO:0007669"/>
    <property type="project" value="TreeGrafter"/>
</dbReference>
<dbReference type="PANTHER" id="PTHR11844:SF25">
    <property type="entry name" value="NTR DOMAIN-CONTAINING PROTEIN"/>
    <property type="match status" value="1"/>
</dbReference>
<keyword evidence="2" id="KW-0964">Secreted</keyword>
<name>K1QDB0_MAGGI</name>
<dbReference type="GO" id="GO:0002020">
    <property type="term" value="F:protease binding"/>
    <property type="evidence" value="ECO:0007669"/>
    <property type="project" value="TreeGrafter"/>
</dbReference>
<feature type="disulfide bond" evidence="4">
    <location>
        <begin position="137"/>
        <end position="182"/>
    </location>
</feature>
<accession>K1QDB0</accession>
<dbReference type="GO" id="GO:0005615">
    <property type="term" value="C:extracellular space"/>
    <property type="evidence" value="ECO:0007669"/>
    <property type="project" value="TreeGrafter"/>
</dbReference>
<dbReference type="SMART" id="SM00206">
    <property type="entry name" value="NTR"/>
    <property type="match status" value="1"/>
</dbReference>
<comment type="subcellular location">
    <subcellularLocation>
        <location evidence="1">Secreted</location>
    </subcellularLocation>
</comment>
<keyword evidence="3" id="KW-0862">Zinc</keyword>
<proteinExistence type="predicted"/>
<gene>
    <name evidence="5" type="ORF">CGI_10027616</name>
</gene>
<dbReference type="Gene3D" id="2.40.50.120">
    <property type="match status" value="1"/>
</dbReference>
<dbReference type="SUPFAM" id="SSF50242">
    <property type="entry name" value="TIMP-like"/>
    <property type="match status" value="1"/>
</dbReference>
<feature type="disulfide bond" evidence="4">
    <location>
        <begin position="152"/>
        <end position="173"/>
    </location>
</feature>
<feature type="disulfide bond" evidence="4">
    <location>
        <begin position="23"/>
        <end position="112"/>
    </location>
</feature>
<feature type="disulfide bond" evidence="4">
    <location>
        <begin position="33"/>
        <end position="135"/>
    </location>
</feature>
<dbReference type="InParanoid" id="K1QDB0"/>
<reference evidence="5" key="1">
    <citation type="journal article" date="2012" name="Nature">
        <title>The oyster genome reveals stress adaptation and complexity of shell formation.</title>
        <authorList>
            <person name="Zhang G."/>
            <person name="Fang X."/>
            <person name="Guo X."/>
            <person name="Li L."/>
            <person name="Luo R."/>
            <person name="Xu F."/>
            <person name="Yang P."/>
            <person name="Zhang L."/>
            <person name="Wang X."/>
            <person name="Qi H."/>
            <person name="Xiong Z."/>
            <person name="Que H."/>
            <person name="Xie Y."/>
            <person name="Holland P.W."/>
            <person name="Paps J."/>
            <person name="Zhu Y."/>
            <person name="Wu F."/>
            <person name="Chen Y."/>
            <person name="Wang J."/>
            <person name="Peng C."/>
            <person name="Meng J."/>
            <person name="Yang L."/>
            <person name="Liu J."/>
            <person name="Wen B."/>
            <person name="Zhang N."/>
            <person name="Huang Z."/>
            <person name="Zhu Q."/>
            <person name="Feng Y."/>
            <person name="Mount A."/>
            <person name="Hedgecock D."/>
            <person name="Xu Z."/>
            <person name="Liu Y."/>
            <person name="Domazet-Loso T."/>
            <person name="Du Y."/>
            <person name="Sun X."/>
            <person name="Zhang S."/>
            <person name="Liu B."/>
            <person name="Cheng P."/>
            <person name="Jiang X."/>
            <person name="Li J."/>
            <person name="Fan D."/>
            <person name="Wang W."/>
            <person name="Fu W."/>
            <person name="Wang T."/>
            <person name="Wang B."/>
            <person name="Zhang J."/>
            <person name="Peng Z."/>
            <person name="Li Y."/>
            <person name="Li N."/>
            <person name="Wang J."/>
            <person name="Chen M."/>
            <person name="He Y."/>
            <person name="Tan F."/>
            <person name="Song X."/>
            <person name="Zheng Q."/>
            <person name="Huang R."/>
            <person name="Yang H."/>
            <person name="Du X."/>
            <person name="Chen L."/>
            <person name="Yang M."/>
            <person name="Gaffney P.M."/>
            <person name="Wang S."/>
            <person name="Luo L."/>
            <person name="She Z."/>
            <person name="Ming Y."/>
            <person name="Huang W."/>
            <person name="Zhang S."/>
            <person name="Huang B."/>
            <person name="Zhang Y."/>
            <person name="Qu T."/>
            <person name="Ni P."/>
            <person name="Miao G."/>
            <person name="Wang J."/>
            <person name="Wang Q."/>
            <person name="Steinberg C.E."/>
            <person name="Wang H."/>
            <person name="Li N."/>
            <person name="Qian L."/>
            <person name="Zhang G."/>
            <person name="Li Y."/>
            <person name="Yang H."/>
            <person name="Liu X."/>
            <person name="Wang J."/>
            <person name="Yin Y."/>
            <person name="Wang J."/>
        </authorList>
    </citation>
    <scope>NUCLEOTIDE SEQUENCE [LARGE SCALE GENOMIC DNA]</scope>
    <source>
        <strain evidence="5">05x7-T-G4-1.051#20</strain>
    </source>
</reference>
<evidence type="ECO:0000313" key="5">
    <source>
        <dbReference type="EMBL" id="EKC34907.1"/>
    </source>
</evidence>
<dbReference type="GO" id="GO:0046872">
    <property type="term" value="F:metal ion binding"/>
    <property type="evidence" value="ECO:0007669"/>
    <property type="project" value="UniProtKB-KW"/>
</dbReference>
<dbReference type="PANTHER" id="PTHR11844">
    <property type="entry name" value="METALLOPROTEASE INHIBITOR"/>
    <property type="match status" value="1"/>
</dbReference>
<dbReference type="GO" id="GO:0008191">
    <property type="term" value="F:metalloendopeptidase inhibitor activity"/>
    <property type="evidence" value="ECO:0007669"/>
    <property type="project" value="InterPro"/>
</dbReference>
<keyword evidence="3" id="KW-0479">Metal-binding</keyword>
<organism evidence="5">
    <name type="scientific">Magallana gigas</name>
    <name type="common">Pacific oyster</name>
    <name type="synonym">Crassostrea gigas</name>
    <dbReference type="NCBI Taxonomy" id="29159"/>
    <lineage>
        <taxon>Eukaryota</taxon>
        <taxon>Metazoa</taxon>
        <taxon>Spiralia</taxon>
        <taxon>Lophotrochozoa</taxon>
        <taxon>Mollusca</taxon>
        <taxon>Bivalvia</taxon>
        <taxon>Autobranchia</taxon>
        <taxon>Pteriomorphia</taxon>
        <taxon>Ostreida</taxon>
        <taxon>Ostreoidea</taxon>
        <taxon>Ostreidae</taxon>
        <taxon>Magallana</taxon>
    </lineage>
</organism>
<feature type="disulfide bond" evidence="4">
    <location>
        <begin position="21"/>
        <end position="89"/>
    </location>
</feature>